<organism evidence="2 3">
    <name type="scientific">Helicobacter colisuis</name>
    <dbReference type="NCBI Taxonomy" id="2949739"/>
    <lineage>
        <taxon>Bacteria</taxon>
        <taxon>Pseudomonadati</taxon>
        <taxon>Campylobacterota</taxon>
        <taxon>Epsilonproteobacteria</taxon>
        <taxon>Campylobacterales</taxon>
        <taxon>Helicobacteraceae</taxon>
        <taxon>Helicobacter</taxon>
    </lineage>
</organism>
<dbReference type="EMBL" id="JAMOKX010000006">
    <property type="protein sequence ID" value="MCL9819966.1"/>
    <property type="molecule type" value="Genomic_DNA"/>
</dbReference>
<dbReference type="Proteomes" id="UP001057522">
    <property type="component" value="Unassembled WGS sequence"/>
</dbReference>
<sequence>MKAFVLLPLIIFIILGAMILWLSLKQETLQEDLQTQHTQTKHLALHFISFKEIIKSKIQDKSLIISDFTEFSMTIHEKFHYQAIIKKFDSKLEKNSIYFVDVFGQCLFSIQPCSLRKDFILYLDTF</sequence>
<feature type="transmembrane region" description="Helical" evidence="1">
    <location>
        <begin position="6"/>
        <end position="24"/>
    </location>
</feature>
<proteinExistence type="predicted"/>
<comment type="caution">
    <text evidence="2">The sequence shown here is derived from an EMBL/GenBank/DDBJ whole genome shotgun (WGS) entry which is preliminary data.</text>
</comment>
<keyword evidence="1" id="KW-1133">Transmembrane helix</keyword>
<protein>
    <recommendedName>
        <fullName evidence="4">Periplasmic protein</fullName>
    </recommendedName>
</protein>
<keyword evidence="1" id="KW-0472">Membrane</keyword>
<evidence type="ECO:0000256" key="1">
    <source>
        <dbReference type="SAM" id="Phobius"/>
    </source>
</evidence>
<evidence type="ECO:0000313" key="3">
    <source>
        <dbReference type="Proteomes" id="UP001057522"/>
    </source>
</evidence>
<gene>
    <name evidence="2" type="ORF">NCR95_07300</name>
</gene>
<reference evidence="2" key="1">
    <citation type="submission" date="2022-06" db="EMBL/GenBank/DDBJ databases">
        <title>Helicobacter colisuis sp. nov.</title>
        <authorList>
            <person name="Papic B."/>
            <person name="Gruntar I."/>
        </authorList>
    </citation>
    <scope>NUCLEOTIDE SEQUENCE</scope>
    <source>
        <strain evidence="2">11154-15</strain>
    </source>
</reference>
<evidence type="ECO:0000313" key="2">
    <source>
        <dbReference type="EMBL" id="MCL9819966.1"/>
    </source>
</evidence>
<dbReference type="RefSeq" id="WP_250604819.1">
    <property type="nucleotide sequence ID" value="NZ_JAMOKX010000006.1"/>
</dbReference>
<evidence type="ECO:0008006" key="4">
    <source>
        <dbReference type="Google" id="ProtNLM"/>
    </source>
</evidence>
<keyword evidence="3" id="KW-1185">Reference proteome</keyword>
<name>A0ABT0TVL0_9HELI</name>
<keyword evidence="1" id="KW-0812">Transmembrane</keyword>
<accession>A0ABT0TVL0</accession>